<dbReference type="AlphaFoldDB" id="A0AAW9QIV2"/>
<feature type="domain" description="Histidine kinase" evidence="14">
    <location>
        <begin position="251"/>
        <end position="447"/>
    </location>
</feature>
<protein>
    <recommendedName>
        <fullName evidence="3">histidine kinase</fullName>
        <ecNumber evidence="3">2.7.13.3</ecNumber>
    </recommendedName>
</protein>
<keyword evidence="10" id="KW-0067">ATP-binding</keyword>
<dbReference type="InterPro" id="IPR011712">
    <property type="entry name" value="Sig_transdc_His_kin_sub3_dim/P"/>
</dbReference>
<evidence type="ECO:0000256" key="2">
    <source>
        <dbReference type="ARBA" id="ARBA00004651"/>
    </source>
</evidence>
<keyword evidence="5" id="KW-0597">Phosphoprotein</keyword>
<dbReference type="GO" id="GO:0000155">
    <property type="term" value="F:phosphorelay sensor kinase activity"/>
    <property type="evidence" value="ECO:0007669"/>
    <property type="project" value="InterPro"/>
</dbReference>
<dbReference type="EC" id="2.7.13.3" evidence="3"/>
<evidence type="ECO:0000256" key="8">
    <source>
        <dbReference type="ARBA" id="ARBA00022741"/>
    </source>
</evidence>
<dbReference type="SMART" id="SM01049">
    <property type="entry name" value="Cache_2"/>
    <property type="match status" value="1"/>
</dbReference>
<dbReference type="GO" id="GO:0005524">
    <property type="term" value="F:ATP binding"/>
    <property type="evidence" value="ECO:0007669"/>
    <property type="project" value="UniProtKB-KW"/>
</dbReference>
<dbReference type="PIRSF" id="PIRSF037314">
    <property type="entry name" value="STHK_MctS"/>
    <property type="match status" value="1"/>
</dbReference>
<evidence type="ECO:0000256" key="12">
    <source>
        <dbReference type="ARBA" id="ARBA00023012"/>
    </source>
</evidence>
<dbReference type="InterPro" id="IPR033480">
    <property type="entry name" value="sCache_2"/>
</dbReference>
<evidence type="ECO:0000256" key="11">
    <source>
        <dbReference type="ARBA" id="ARBA00022989"/>
    </source>
</evidence>
<evidence type="ECO:0000256" key="5">
    <source>
        <dbReference type="ARBA" id="ARBA00022553"/>
    </source>
</evidence>
<dbReference type="GO" id="GO:0046983">
    <property type="term" value="F:protein dimerization activity"/>
    <property type="evidence" value="ECO:0007669"/>
    <property type="project" value="InterPro"/>
</dbReference>
<evidence type="ECO:0000259" key="14">
    <source>
        <dbReference type="PROSITE" id="PS50109"/>
    </source>
</evidence>
<dbReference type="CDD" id="cd18774">
    <property type="entry name" value="PDC2_HK_sensor"/>
    <property type="match status" value="1"/>
</dbReference>
<dbReference type="EMBL" id="JAZIBG010000054">
    <property type="protein sequence ID" value="MEF7617190.1"/>
    <property type="molecule type" value="Genomic_DNA"/>
</dbReference>
<accession>A0AAW9QIV2</accession>
<evidence type="ECO:0000256" key="9">
    <source>
        <dbReference type="ARBA" id="ARBA00022777"/>
    </source>
</evidence>
<dbReference type="Proteomes" id="UP001336250">
    <property type="component" value="Unassembled WGS sequence"/>
</dbReference>
<keyword evidence="13" id="KW-0472">Membrane</keyword>
<dbReference type="RefSeq" id="WP_332292948.1">
    <property type="nucleotide sequence ID" value="NZ_JAZIBG010000054.1"/>
</dbReference>
<keyword evidence="6" id="KW-0808">Transferase</keyword>
<keyword evidence="4" id="KW-1003">Cell membrane</keyword>
<dbReference type="PANTHER" id="PTHR24421:SF10">
    <property type="entry name" value="NITRATE_NITRITE SENSOR PROTEIN NARQ"/>
    <property type="match status" value="1"/>
</dbReference>
<comment type="caution">
    <text evidence="15">The sequence shown here is derived from an EMBL/GenBank/DDBJ whole genome shotgun (WGS) entry which is preliminary data.</text>
</comment>
<evidence type="ECO:0000313" key="15">
    <source>
        <dbReference type="EMBL" id="MEF7617190.1"/>
    </source>
</evidence>
<evidence type="ECO:0000256" key="10">
    <source>
        <dbReference type="ARBA" id="ARBA00022840"/>
    </source>
</evidence>
<keyword evidence="9" id="KW-0418">Kinase</keyword>
<dbReference type="PROSITE" id="PS50109">
    <property type="entry name" value="HIS_KIN"/>
    <property type="match status" value="1"/>
</dbReference>
<dbReference type="Pfam" id="PF17200">
    <property type="entry name" value="sCache_2"/>
    <property type="match status" value="1"/>
</dbReference>
<dbReference type="GO" id="GO:0005886">
    <property type="term" value="C:plasma membrane"/>
    <property type="evidence" value="ECO:0007669"/>
    <property type="project" value="UniProtKB-SubCell"/>
</dbReference>
<keyword evidence="11" id="KW-1133">Transmembrane helix</keyword>
<dbReference type="Gene3D" id="3.30.450.20">
    <property type="entry name" value="PAS domain"/>
    <property type="match status" value="1"/>
</dbReference>
<evidence type="ECO:0000256" key="1">
    <source>
        <dbReference type="ARBA" id="ARBA00000085"/>
    </source>
</evidence>
<dbReference type="SUPFAM" id="SSF55874">
    <property type="entry name" value="ATPase domain of HSP90 chaperone/DNA topoisomerase II/histidine kinase"/>
    <property type="match status" value="1"/>
</dbReference>
<dbReference type="InterPro" id="IPR050482">
    <property type="entry name" value="Sensor_HK_TwoCompSys"/>
</dbReference>
<organism evidence="15 16">
    <name type="scientific">Aquincola agrisoli</name>
    <dbReference type="NCBI Taxonomy" id="3119538"/>
    <lineage>
        <taxon>Bacteria</taxon>
        <taxon>Pseudomonadati</taxon>
        <taxon>Pseudomonadota</taxon>
        <taxon>Betaproteobacteria</taxon>
        <taxon>Burkholderiales</taxon>
        <taxon>Sphaerotilaceae</taxon>
        <taxon>Aquincola</taxon>
    </lineage>
</organism>
<dbReference type="InterPro" id="IPR017171">
    <property type="entry name" value="Sig_transdc_His_kinase_MctS"/>
</dbReference>
<reference evidence="15 16" key="1">
    <citation type="submission" date="2024-02" db="EMBL/GenBank/DDBJ databases">
        <title>Genome sequence of Aquincola sp. MAHUQ-54.</title>
        <authorList>
            <person name="Huq M.A."/>
        </authorList>
    </citation>
    <scope>NUCLEOTIDE SEQUENCE [LARGE SCALE GENOMIC DNA]</scope>
    <source>
        <strain evidence="15 16">MAHUQ-54</strain>
    </source>
</reference>
<dbReference type="InterPro" id="IPR005467">
    <property type="entry name" value="His_kinase_dom"/>
</dbReference>
<dbReference type="Pfam" id="PF02518">
    <property type="entry name" value="HATPase_c"/>
    <property type="match status" value="1"/>
</dbReference>
<dbReference type="PANTHER" id="PTHR24421">
    <property type="entry name" value="NITRATE/NITRITE SENSOR PROTEIN NARX-RELATED"/>
    <property type="match status" value="1"/>
</dbReference>
<keyword evidence="16" id="KW-1185">Reference proteome</keyword>
<dbReference type="Pfam" id="PF07730">
    <property type="entry name" value="HisKA_3"/>
    <property type="match status" value="1"/>
</dbReference>
<evidence type="ECO:0000256" key="3">
    <source>
        <dbReference type="ARBA" id="ARBA00012438"/>
    </source>
</evidence>
<keyword evidence="8" id="KW-0547">Nucleotide-binding</keyword>
<dbReference type="Gene3D" id="1.20.5.1930">
    <property type="match status" value="1"/>
</dbReference>
<gene>
    <name evidence="15" type="ORF">V4F39_24970</name>
</gene>
<dbReference type="CDD" id="cd16917">
    <property type="entry name" value="HATPase_UhpB-NarQ-NarX-like"/>
    <property type="match status" value="1"/>
</dbReference>
<evidence type="ECO:0000256" key="4">
    <source>
        <dbReference type="ARBA" id="ARBA00022475"/>
    </source>
</evidence>
<name>A0AAW9QIV2_9BURK</name>
<evidence type="ECO:0000256" key="6">
    <source>
        <dbReference type="ARBA" id="ARBA00022679"/>
    </source>
</evidence>
<keyword evidence="12" id="KW-0902">Two-component regulatory system</keyword>
<evidence type="ECO:0000256" key="13">
    <source>
        <dbReference type="ARBA" id="ARBA00023136"/>
    </source>
</evidence>
<dbReference type="SMART" id="SM00387">
    <property type="entry name" value="HATPase_c"/>
    <property type="match status" value="1"/>
</dbReference>
<sequence>MRLRHKIFLLAVVPLVLSIALIAQAVRQQQRALAQREHALVEEATMAARRAELRHYVELALRTLDTLPRGDDEASQRAAALQRLAALEYGDDGYFFLYDLHGRSLMHPRQPELVGNSLWELRDAVGQPTIQRLIAQARAGGGFVTYPWRKPSTDRMTPKLAYVVVVPRWGWMLGTGIYLDDVEATLAHLDRQAAAHIDATLWWLAGIALFGVASITACGLALNLSEHRVADAKLRRMALQAVQALENERAYLSRELHDGTSQTLVSAKLLVETAHERLSSGGDAQAPLAKAGVRLAEVLDEVRRLSHRLRPALLDVLGLPSALEHLGREAADAGNLAFSLRVRGAAAPLPENVNTVLFRVAQEALANIEKHAQAESVRMRLVFGRRGLRLSILDDGRGFDLKAVQADPRRGIGLRNMRERLASVGGRLRLSSHAGGTSVVADLPAAALKADAGLPLIEEEGAKA</sequence>
<evidence type="ECO:0000313" key="16">
    <source>
        <dbReference type="Proteomes" id="UP001336250"/>
    </source>
</evidence>
<dbReference type="InterPro" id="IPR003594">
    <property type="entry name" value="HATPase_dom"/>
</dbReference>
<dbReference type="InterPro" id="IPR036890">
    <property type="entry name" value="HATPase_C_sf"/>
</dbReference>
<evidence type="ECO:0000256" key="7">
    <source>
        <dbReference type="ARBA" id="ARBA00022692"/>
    </source>
</evidence>
<comment type="catalytic activity">
    <reaction evidence="1">
        <text>ATP + protein L-histidine = ADP + protein N-phospho-L-histidine.</text>
        <dbReference type="EC" id="2.7.13.3"/>
    </reaction>
</comment>
<dbReference type="Gene3D" id="3.30.565.10">
    <property type="entry name" value="Histidine kinase-like ATPase, C-terminal domain"/>
    <property type="match status" value="1"/>
</dbReference>
<proteinExistence type="predicted"/>
<keyword evidence="7" id="KW-0812">Transmembrane</keyword>
<comment type="subcellular location">
    <subcellularLocation>
        <location evidence="2">Cell membrane</location>
        <topology evidence="2">Multi-pass membrane protein</topology>
    </subcellularLocation>
</comment>